<protein>
    <submittedName>
        <fullName evidence="2">Uncharacterized protein</fullName>
    </submittedName>
</protein>
<organism evidence="2 3">
    <name type="scientific">Spirochaeta lutea</name>
    <dbReference type="NCBI Taxonomy" id="1480694"/>
    <lineage>
        <taxon>Bacteria</taxon>
        <taxon>Pseudomonadati</taxon>
        <taxon>Spirochaetota</taxon>
        <taxon>Spirochaetia</taxon>
        <taxon>Spirochaetales</taxon>
        <taxon>Spirochaetaceae</taxon>
        <taxon>Spirochaeta</taxon>
    </lineage>
</organism>
<comment type="caution">
    <text evidence="2">The sequence shown here is derived from an EMBL/GenBank/DDBJ whole genome shotgun (WGS) entry which is preliminary data.</text>
</comment>
<dbReference type="AlphaFoldDB" id="A0A098QV06"/>
<feature type="region of interest" description="Disordered" evidence="1">
    <location>
        <begin position="28"/>
        <end position="54"/>
    </location>
</feature>
<evidence type="ECO:0000256" key="1">
    <source>
        <dbReference type="SAM" id="MobiDB-lite"/>
    </source>
</evidence>
<proteinExistence type="predicted"/>
<dbReference type="Proteomes" id="UP000029692">
    <property type="component" value="Unassembled WGS sequence"/>
</dbReference>
<evidence type="ECO:0000313" key="3">
    <source>
        <dbReference type="Proteomes" id="UP000029692"/>
    </source>
</evidence>
<keyword evidence="3" id="KW-1185">Reference proteome</keyword>
<gene>
    <name evidence="2" type="ORF">DC28_09770</name>
</gene>
<dbReference type="STRING" id="1480694.DC28_09770"/>
<name>A0A098QV06_9SPIO</name>
<reference evidence="2 3" key="1">
    <citation type="submission" date="2014-05" db="EMBL/GenBank/DDBJ databases">
        <title>De novo Genome Sequence of Spirocheata sp.</title>
        <authorList>
            <person name="Shivani Y."/>
            <person name="Subhash Y."/>
            <person name="Tushar L."/>
            <person name="Sasikala C."/>
            <person name="Ramana C.V."/>
        </authorList>
    </citation>
    <scope>NUCLEOTIDE SEQUENCE [LARGE SCALE GENOMIC DNA]</scope>
    <source>
        <strain evidence="2 3">JC230</strain>
    </source>
</reference>
<dbReference type="EMBL" id="JNUP01000065">
    <property type="protein sequence ID" value="KGE71569.1"/>
    <property type="molecule type" value="Genomic_DNA"/>
</dbReference>
<sequence length="135" mass="14893">MTQRNEASVLRLGVLLVLLLSLGLPGTAGGGAGRKDREKALESPRDTSKDEELKDGDLVLEGELRVVRDGPGSRLILVQEPGVSYLLPREWWDRLWEHQGRRIRIVLASGDLQPRQPGSHGPGVILGLKSWVFVE</sequence>
<evidence type="ECO:0000313" key="2">
    <source>
        <dbReference type="EMBL" id="KGE71569.1"/>
    </source>
</evidence>
<accession>A0A098QV06</accession>
<dbReference type="RefSeq" id="WP_037548016.1">
    <property type="nucleotide sequence ID" value="NZ_JNUP01000065.1"/>
</dbReference>
<feature type="compositionally biased region" description="Basic and acidic residues" evidence="1">
    <location>
        <begin position="33"/>
        <end position="54"/>
    </location>
</feature>